<dbReference type="EMBL" id="MCFH01000001">
    <property type="protein sequence ID" value="ORX60784.1"/>
    <property type="molecule type" value="Genomic_DNA"/>
</dbReference>
<proteinExistence type="predicted"/>
<feature type="region of interest" description="Disordered" evidence="1">
    <location>
        <begin position="596"/>
        <end position="626"/>
    </location>
</feature>
<protein>
    <submittedName>
        <fullName evidence="2">Uncharacterized protein</fullName>
    </submittedName>
</protein>
<gene>
    <name evidence="2" type="ORF">BCR36DRAFT_578862</name>
</gene>
<sequence>MEVTNNKDNEIIKSDTINNIKENKNIFIEENNYFKEVKDNFENSYEFKENSYNELNDKKINNVHYKEKLSKSESMNFMNPKVYEASKNSKSIQDLENTIEIGSIIVSGNKILEQNDNTESKNEILNNKSNVSSRQEQNKNINVNMIISDINHVFSVPKNENNNLFYEKDTEIENEKCLPLNNYKTNDGNLTESKEKELNEGEKKNDDDNLEELKRNLYNKINEINQESSDDFYKHYDKEHNSSYYSMYKPSKSKINFSDIPNKSRNLSKSTDNLSYYNKNHHKSLSYLNGSSSSSMDYNFKGQKSYDRPQPFFEKEYSKAFDFKKNYSSRYPLKNYFFSSSPPSDYTNWRREKPLYQNNSSNEEKVGVATTTSQETEEKVTTSELPPSSDEVNEFNSKYKLRKASSNGSLNDLFEYSNTNISNINYSHNPFSEKYNKSPNSNSTNYGKSYLSTKPNNTFYKPKKYFSYYSPSKANNNSNGNSNLNNNSNYHSGNLNSNLHMNSIYSKSNYLSDSNYSASTNSLYSSYSNASINNNTKKLYHSNPMSSVNLEVFKFFANNNIDYNNSMDMGEKVIIYDISSDEDEDEDEFCDESIEEVETEEDRMGDFEESHYSSSDITMEGDQGMNNNYDNKYKKHYETLDEKECHSTEDNNQSTDSSLLTNGQSNPCFEKSIKINPNTIDPNYFFNVMFESKPRIPENGKEMDSNNDLYNKINREDDNENQHSSTESDNDTAKYNDTGLIIGNDDLSTLSNDNDSDLNTEAIKDKSFKETDGFNDDKAREFLNTRWLIALQSITSTISTKQTVLPPIQWSNQSTQFSGNTEAWITLNL</sequence>
<organism evidence="2 3">
    <name type="scientific">Piromyces finnis</name>
    <dbReference type="NCBI Taxonomy" id="1754191"/>
    <lineage>
        <taxon>Eukaryota</taxon>
        <taxon>Fungi</taxon>
        <taxon>Fungi incertae sedis</taxon>
        <taxon>Chytridiomycota</taxon>
        <taxon>Chytridiomycota incertae sedis</taxon>
        <taxon>Neocallimastigomycetes</taxon>
        <taxon>Neocallimastigales</taxon>
        <taxon>Neocallimastigaceae</taxon>
        <taxon>Piromyces</taxon>
    </lineage>
</organism>
<feature type="compositionally biased region" description="Basic and acidic residues" evidence="1">
    <location>
        <begin position="695"/>
        <end position="704"/>
    </location>
</feature>
<reference evidence="2 3" key="1">
    <citation type="submission" date="2016-08" db="EMBL/GenBank/DDBJ databases">
        <title>Genomes of anaerobic fungi encode conserved fungal cellulosomes for biomass hydrolysis.</title>
        <authorList>
            <consortium name="DOE Joint Genome Institute"/>
            <person name="Haitjema C.H."/>
            <person name="Gilmore S.P."/>
            <person name="Henske J.K."/>
            <person name="Solomon K.V."/>
            <person name="De Groot R."/>
            <person name="Kuo A."/>
            <person name="Mondo S.J."/>
            <person name="Salamov A.A."/>
            <person name="Labutti K."/>
            <person name="Zhao Z."/>
            <person name="Chiniquy J."/>
            <person name="Barry K."/>
            <person name="Brewer H.M."/>
            <person name="Purvine S.O."/>
            <person name="Wright A.T."/>
            <person name="Boxma B."/>
            <person name="Van Alen T."/>
            <person name="Hackstein J.H."/>
            <person name="Baker S.E."/>
            <person name="Grigoriev I.V."/>
            <person name="O'Malley M.A."/>
        </authorList>
    </citation>
    <scope>NUCLEOTIDE SEQUENCE [LARGE SCALE GENOMIC DNA]</scope>
    <source>
        <strain evidence="3">finn</strain>
    </source>
</reference>
<feature type="region of interest" description="Disordered" evidence="1">
    <location>
        <begin position="433"/>
        <end position="453"/>
    </location>
</feature>
<feature type="compositionally biased region" description="Polar residues" evidence="1">
    <location>
        <begin position="437"/>
        <end position="453"/>
    </location>
</feature>
<reference evidence="2 3" key="2">
    <citation type="submission" date="2016-08" db="EMBL/GenBank/DDBJ databases">
        <title>Pervasive Adenine N6-methylation of Active Genes in Fungi.</title>
        <authorList>
            <consortium name="DOE Joint Genome Institute"/>
            <person name="Mondo S.J."/>
            <person name="Dannebaum R.O."/>
            <person name="Kuo R.C."/>
            <person name="Labutti K."/>
            <person name="Haridas S."/>
            <person name="Kuo A."/>
            <person name="Salamov A."/>
            <person name="Ahrendt S.R."/>
            <person name="Lipzen A."/>
            <person name="Sullivan W."/>
            <person name="Andreopoulos W.B."/>
            <person name="Clum A."/>
            <person name="Lindquist E."/>
            <person name="Daum C."/>
            <person name="Ramamoorthy G.K."/>
            <person name="Gryganskyi A."/>
            <person name="Culley D."/>
            <person name="Magnuson J.K."/>
            <person name="James T.Y."/>
            <person name="O'Malley M.A."/>
            <person name="Stajich J.E."/>
            <person name="Spatafora J.W."/>
            <person name="Visel A."/>
            <person name="Grigoriev I.V."/>
        </authorList>
    </citation>
    <scope>NUCLEOTIDE SEQUENCE [LARGE SCALE GENOMIC DNA]</scope>
    <source>
        <strain evidence="3">finn</strain>
    </source>
</reference>
<evidence type="ECO:0000313" key="2">
    <source>
        <dbReference type="EMBL" id="ORX60784.1"/>
    </source>
</evidence>
<dbReference type="Proteomes" id="UP000193719">
    <property type="component" value="Unassembled WGS sequence"/>
</dbReference>
<evidence type="ECO:0000313" key="3">
    <source>
        <dbReference type="Proteomes" id="UP000193719"/>
    </source>
</evidence>
<feature type="region of interest" description="Disordered" evidence="1">
    <location>
        <begin position="355"/>
        <end position="394"/>
    </location>
</feature>
<dbReference type="OrthoDB" id="10640563at2759"/>
<dbReference type="STRING" id="1754191.A0A1Y1VMX2"/>
<feature type="compositionally biased region" description="Basic and acidic residues" evidence="1">
    <location>
        <begin position="192"/>
        <end position="211"/>
    </location>
</feature>
<feature type="region of interest" description="Disordered" evidence="1">
    <location>
        <begin position="695"/>
        <end position="737"/>
    </location>
</feature>
<keyword evidence="3" id="KW-1185">Reference proteome</keyword>
<feature type="region of interest" description="Disordered" evidence="1">
    <location>
        <begin position="644"/>
        <end position="663"/>
    </location>
</feature>
<accession>A0A1Y1VMX2</accession>
<feature type="region of interest" description="Disordered" evidence="1">
    <location>
        <begin position="183"/>
        <end position="211"/>
    </location>
</feature>
<feature type="compositionally biased region" description="Polar residues" evidence="1">
    <location>
        <begin position="650"/>
        <end position="663"/>
    </location>
</feature>
<comment type="caution">
    <text evidence="2">The sequence shown here is derived from an EMBL/GenBank/DDBJ whole genome shotgun (WGS) entry which is preliminary data.</text>
</comment>
<name>A0A1Y1VMX2_9FUNG</name>
<dbReference type="AlphaFoldDB" id="A0A1Y1VMX2"/>
<feature type="non-terminal residue" evidence="2">
    <location>
        <position position="829"/>
    </location>
</feature>
<feature type="compositionally biased region" description="Basic and acidic residues" evidence="1">
    <location>
        <begin position="602"/>
        <end position="611"/>
    </location>
</feature>
<evidence type="ECO:0000256" key="1">
    <source>
        <dbReference type="SAM" id="MobiDB-lite"/>
    </source>
</evidence>